<keyword evidence="3" id="KW-1185">Reference proteome</keyword>
<dbReference type="InterPro" id="IPR029787">
    <property type="entry name" value="Nucleotide_cyclase"/>
</dbReference>
<dbReference type="InterPro" id="IPR003018">
    <property type="entry name" value="GAF"/>
</dbReference>
<dbReference type="Pfam" id="PF00990">
    <property type="entry name" value="GGDEF"/>
    <property type="match status" value="1"/>
</dbReference>
<dbReference type="InterPro" id="IPR043128">
    <property type="entry name" value="Rev_trsase/Diguanyl_cyclase"/>
</dbReference>
<comment type="caution">
    <text evidence="2">The sequence shown here is derived from an EMBL/GenBank/DDBJ whole genome shotgun (WGS) entry which is preliminary data.</text>
</comment>
<organism evidence="2 3">
    <name type="scientific">Demequina lutea</name>
    <dbReference type="NCBI Taxonomy" id="431489"/>
    <lineage>
        <taxon>Bacteria</taxon>
        <taxon>Bacillati</taxon>
        <taxon>Actinomycetota</taxon>
        <taxon>Actinomycetes</taxon>
        <taxon>Micrococcales</taxon>
        <taxon>Demequinaceae</taxon>
        <taxon>Demequina</taxon>
    </lineage>
</organism>
<dbReference type="InterPro" id="IPR029016">
    <property type="entry name" value="GAF-like_dom_sf"/>
</dbReference>
<gene>
    <name evidence="2" type="ORF">BKA03_001780</name>
</gene>
<dbReference type="EMBL" id="JACBZO010000001">
    <property type="protein sequence ID" value="NYI41661.1"/>
    <property type="molecule type" value="Genomic_DNA"/>
</dbReference>
<dbReference type="AlphaFoldDB" id="A0A7Y9ZAL5"/>
<dbReference type="PANTHER" id="PTHR43102">
    <property type="entry name" value="SLR1143 PROTEIN"/>
    <property type="match status" value="1"/>
</dbReference>
<dbReference type="CDD" id="cd01949">
    <property type="entry name" value="GGDEF"/>
    <property type="match status" value="1"/>
</dbReference>
<dbReference type="SMART" id="SM00065">
    <property type="entry name" value="GAF"/>
    <property type="match status" value="1"/>
</dbReference>
<dbReference type="FunFam" id="3.30.70.270:FF:000001">
    <property type="entry name" value="Diguanylate cyclase domain protein"/>
    <property type="match status" value="1"/>
</dbReference>
<dbReference type="Gene3D" id="3.30.70.270">
    <property type="match status" value="1"/>
</dbReference>
<dbReference type="SMART" id="SM00267">
    <property type="entry name" value="GGDEF"/>
    <property type="match status" value="1"/>
</dbReference>
<dbReference type="SUPFAM" id="SSF55073">
    <property type="entry name" value="Nucleotide cyclase"/>
    <property type="match status" value="1"/>
</dbReference>
<dbReference type="RefSeq" id="WP_179398021.1">
    <property type="nucleotide sequence ID" value="NZ_JACBZO010000001.1"/>
</dbReference>
<dbReference type="NCBIfam" id="TIGR00254">
    <property type="entry name" value="GGDEF"/>
    <property type="match status" value="1"/>
</dbReference>
<dbReference type="InterPro" id="IPR000160">
    <property type="entry name" value="GGDEF_dom"/>
</dbReference>
<evidence type="ECO:0000313" key="3">
    <source>
        <dbReference type="Proteomes" id="UP000547973"/>
    </source>
</evidence>
<name>A0A7Y9ZAL5_9MICO</name>
<dbReference type="PROSITE" id="PS50887">
    <property type="entry name" value="GGDEF"/>
    <property type="match status" value="1"/>
</dbReference>
<dbReference type="Gene3D" id="3.30.450.40">
    <property type="match status" value="1"/>
</dbReference>
<protein>
    <submittedName>
        <fullName evidence="2">Diguanylate cyclase (GGDEF)-like protein</fullName>
    </submittedName>
</protein>
<dbReference type="PANTHER" id="PTHR43102:SF2">
    <property type="entry name" value="GAF DOMAIN-CONTAINING PROTEIN"/>
    <property type="match status" value="1"/>
</dbReference>
<dbReference type="SUPFAM" id="SSF55781">
    <property type="entry name" value="GAF domain-like"/>
    <property type="match status" value="1"/>
</dbReference>
<evidence type="ECO:0000313" key="2">
    <source>
        <dbReference type="EMBL" id="NYI41661.1"/>
    </source>
</evidence>
<evidence type="ECO:0000259" key="1">
    <source>
        <dbReference type="PROSITE" id="PS50887"/>
    </source>
</evidence>
<reference evidence="2 3" key="1">
    <citation type="submission" date="2020-07" db="EMBL/GenBank/DDBJ databases">
        <title>Sequencing the genomes of 1000 actinobacteria strains.</title>
        <authorList>
            <person name="Klenk H.-P."/>
        </authorList>
    </citation>
    <scope>NUCLEOTIDE SEQUENCE [LARGE SCALE GENOMIC DNA]</scope>
    <source>
        <strain evidence="2 3">DSM 19970</strain>
    </source>
</reference>
<feature type="domain" description="GGDEF" evidence="1">
    <location>
        <begin position="232"/>
        <end position="362"/>
    </location>
</feature>
<dbReference type="Pfam" id="PF01590">
    <property type="entry name" value="GAF"/>
    <property type="match status" value="1"/>
</dbReference>
<accession>A0A7Y9ZAL5</accession>
<sequence length="365" mass="40123">MHKRDYPRPSNEAARQAALERYQVLNSPPERFYDDAATLAAAVCGTPIAMVSLIDNDRQWYKAKVGVDTTETHRRDAFCAHAIMTPNAPLVVNDALVDERFKDSALVTANPHIRFYAGSPLVTPEGHALGTLCVIDTIPRDITAAQLAALEALSRTVASHLEQRRHIADLERLMLEKAAHVDALEQHRLALEEATTRYREESLIDPVTNGPNRRACELRLVEEHQRTVRYGAPYALLMIDIDNFKDVNDLHGHSQGDAVLAAACTLVRTCLRPNDFVGRLGGDEFVAILPGTNARGAQVIAERMRRAIYNASWATAFPVTVSIGIACWKGADDEAEDILARSDEALYLAKSAGRNAVSGPRTSLL</sequence>
<dbReference type="Proteomes" id="UP000547973">
    <property type="component" value="Unassembled WGS sequence"/>
</dbReference>
<proteinExistence type="predicted"/>